<dbReference type="AlphaFoldDB" id="A0A0E9WSJ8"/>
<protein>
    <submittedName>
        <fullName evidence="1">Uncharacterized protein</fullName>
    </submittedName>
</protein>
<name>A0A0E9WSJ8_ANGAN</name>
<sequence>MFKTLFNFGKTPSFLSSTWGFQICRVVLSHSKPAVQLLISRPVWYSCH</sequence>
<proteinExistence type="predicted"/>
<reference evidence="1" key="1">
    <citation type="submission" date="2014-11" db="EMBL/GenBank/DDBJ databases">
        <authorList>
            <person name="Amaro Gonzalez C."/>
        </authorList>
    </citation>
    <scope>NUCLEOTIDE SEQUENCE</scope>
</reference>
<dbReference type="EMBL" id="GBXM01015230">
    <property type="protein sequence ID" value="JAH93347.1"/>
    <property type="molecule type" value="Transcribed_RNA"/>
</dbReference>
<organism evidence="1">
    <name type="scientific">Anguilla anguilla</name>
    <name type="common">European freshwater eel</name>
    <name type="synonym">Muraena anguilla</name>
    <dbReference type="NCBI Taxonomy" id="7936"/>
    <lineage>
        <taxon>Eukaryota</taxon>
        <taxon>Metazoa</taxon>
        <taxon>Chordata</taxon>
        <taxon>Craniata</taxon>
        <taxon>Vertebrata</taxon>
        <taxon>Euteleostomi</taxon>
        <taxon>Actinopterygii</taxon>
        <taxon>Neopterygii</taxon>
        <taxon>Teleostei</taxon>
        <taxon>Anguilliformes</taxon>
        <taxon>Anguillidae</taxon>
        <taxon>Anguilla</taxon>
    </lineage>
</organism>
<accession>A0A0E9WSJ8</accession>
<evidence type="ECO:0000313" key="1">
    <source>
        <dbReference type="EMBL" id="JAH93347.1"/>
    </source>
</evidence>
<reference evidence="1" key="2">
    <citation type="journal article" date="2015" name="Fish Shellfish Immunol.">
        <title>Early steps in the European eel (Anguilla anguilla)-Vibrio vulnificus interaction in the gills: Role of the RtxA13 toxin.</title>
        <authorList>
            <person name="Callol A."/>
            <person name="Pajuelo D."/>
            <person name="Ebbesson L."/>
            <person name="Teles M."/>
            <person name="MacKenzie S."/>
            <person name="Amaro C."/>
        </authorList>
    </citation>
    <scope>NUCLEOTIDE SEQUENCE</scope>
</reference>